<evidence type="ECO:0000313" key="2">
    <source>
        <dbReference type="Proteomes" id="UP000316621"/>
    </source>
</evidence>
<gene>
    <name evidence="1" type="ORF">C5167_003571</name>
</gene>
<sequence>MGCSLCVDWKGRGIRRWEDAKNGWLIQKFDSGSVIVCEGINRRFKRWKFWPMEIKKKTSCCHRFGVFYPFRTMVPQIRRLGSKFISARNFSSEAGGEHQKVSENLYKKAGVKIAEFAAGGFVGVTLNTWAQYIATGRATTSVLGFTIGK</sequence>
<keyword evidence="2" id="KW-1185">Reference proteome</keyword>
<evidence type="ECO:0000313" key="1">
    <source>
        <dbReference type="EMBL" id="RZC79391.1"/>
    </source>
</evidence>
<name>A0A4Y7L4T9_PAPSO</name>
<organism evidence="1 2">
    <name type="scientific">Papaver somniferum</name>
    <name type="common">Opium poppy</name>
    <dbReference type="NCBI Taxonomy" id="3469"/>
    <lineage>
        <taxon>Eukaryota</taxon>
        <taxon>Viridiplantae</taxon>
        <taxon>Streptophyta</taxon>
        <taxon>Embryophyta</taxon>
        <taxon>Tracheophyta</taxon>
        <taxon>Spermatophyta</taxon>
        <taxon>Magnoliopsida</taxon>
        <taxon>Ranunculales</taxon>
        <taxon>Papaveraceae</taxon>
        <taxon>Papaveroideae</taxon>
        <taxon>Papaver</taxon>
    </lineage>
</organism>
<protein>
    <submittedName>
        <fullName evidence="1">Uncharacterized protein</fullName>
    </submittedName>
</protein>
<reference evidence="1 2" key="1">
    <citation type="journal article" date="2018" name="Science">
        <title>The opium poppy genome and morphinan production.</title>
        <authorList>
            <person name="Guo L."/>
            <person name="Winzer T."/>
            <person name="Yang X."/>
            <person name="Li Y."/>
            <person name="Ning Z."/>
            <person name="He Z."/>
            <person name="Teodor R."/>
            <person name="Lu Y."/>
            <person name="Bowser T.A."/>
            <person name="Graham I.A."/>
            <person name="Ye K."/>
        </authorList>
    </citation>
    <scope>NUCLEOTIDE SEQUENCE [LARGE SCALE GENOMIC DNA]</scope>
    <source>
        <strain evidence="2">cv. HN1</strain>
        <tissue evidence="1">Leaves</tissue>
    </source>
</reference>
<dbReference type="EMBL" id="CM010723">
    <property type="protein sequence ID" value="RZC79391.1"/>
    <property type="molecule type" value="Genomic_DNA"/>
</dbReference>
<dbReference type="AlphaFoldDB" id="A0A4Y7L4T9"/>
<dbReference type="Gramene" id="RZC79391">
    <property type="protein sequence ID" value="RZC79391"/>
    <property type="gene ID" value="C5167_003571"/>
</dbReference>
<accession>A0A4Y7L4T9</accession>
<dbReference type="Proteomes" id="UP000316621">
    <property type="component" value="Chromosome 9"/>
</dbReference>
<proteinExistence type="predicted"/>